<sequence length="269" mass="31850">MSTNRLKKQEKRYENLDFAVQIKKDNLGILKHFIESEKEAHEHDFQGQFYPSYHYEINRVMSTKMTKIPDEIIHLAFYYRLKLGTLDKPLPQHFSLFLNAVEKNIADNNLDKSYLSAYKIYLLFGVMNSADAKNVHHITYEAYTNSLHFLAISNSYTSFPNLRKKHIRFLPFIENKTLMQRIYEGISSYFNSDFTTAGSLVLLLLDTQQASKDVLFALHKNKLENTTVWLLGSFYKDFQNTNINKQILKNLYDLYPKEWIDEYQPRKWS</sequence>
<gene>
    <name evidence="1" type="ORF">LXD69_17660</name>
</gene>
<name>A0ABY4HNN6_9FLAO</name>
<evidence type="ECO:0000313" key="2">
    <source>
        <dbReference type="Proteomes" id="UP000830454"/>
    </source>
</evidence>
<protein>
    <submittedName>
        <fullName evidence="1">Uncharacterized protein</fullName>
    </submittedName>
</protein>
<keyword evidence="2" id="KW-1185">Reference proteome</keyword>
<reference evidence="1" key="2">
    <citation type="submission" date="2022-04" db="EMBL/GenBank/DDBJ databases">
        <title>Complete Genome Sequence of Flavobacterium sediminilitoris YSM-43, Isolated from a Tidal Sediment.</title>
        <authorList>
            <person name="Lee P.A."/>
        </authorList>
    </citation>
    <scope>NUCLEOTIDE SEQUENCE</scope>
    <source>
        <strain evidence="1">YSM-43</strain>
    </source>
</reference>
<dbReference type="EMBL" id="CP090145">
    <property type="protein sequence ID" value="UOX33847.1"/>
    <property type="molecule type" value="Genomic_DNA"/>
</dbReference>
<dbReference type="RefSeq" id="WP_246916399.1">
    <property type="nucleotide sequence ID" value="NZ_CP090145.1"/>
</dbReference>
<reference evidence="1" key="1">
    <citation type="submission" date="2021-12" db="EMBL/GenBank/DDBJ databases">
        <authorList>
            <person name="Cha I.-T."/>
            <person name="Lee K.-E."/>
            <person name="Park S.-J."/>
        </authorList>
    </citation>
    <scope>NUCLEOTIDE SEQUENCE</scope>
    <source>
        <strain evidence="1">YSM-43</strain>
    </source>
</reference>
<organism evidence="1 2">
    <name type="scientific">Flavobacterium sediminilitoris</name>
    <dbReference type="NCBI Taxonomy" id="2024526"/>
    <lineage>
        <taxon>Bacteria</taxon>
        <taxon>Pseudomonadati</taxon>
        <taxon>Bacteroidota</taxon>
        <taxon>Flavobacteriia</taxon>
        <taxon>Flavobacteriales</taxon>
        <taxon>Flavobacteriaceae</taxon>
        <taxon>Flavobacterium</taxon>
    </lineage>
</organism>
<evidence type="ECO:0000313" key="1">
    <source>
        <dbReference type="EMBL" id="UOX33847.1"/>
    </source>
</evidence>
<proteinExistence type="predicted"/>
<accession>A0ABY4HNN6</accession>
<dbReference type="Proteomes" id="UP000830454">
    <property type="component" value="Chromosome"/>
</dbReference>